<dbReference type="STRING" id="1121326.CLMAG_28020"/>
<accession>A0A161X0K8</accession>
<reference evidence="1 2" key="1">
    <citation type="submission" date="2016-04" db="EMBL/GenBank/DDBJ databases">
        <title>Genome sequence of Clostridium magnum DSM 2767.</title>
        <authorList>
            <person name="Poehlein A."/>
            <person name="Uhlig R."/>
            <person name="Fischer R."/>
            <person name="Bahl H."/>
            <person name="Daniel R."/>
        </authorList>
    </citation>
    <scope>NUCLEOTIDE SEQUENCE [LARGE SCALE GENOMIC DNA]</scope>
    <source>
        <strain evidence="1 2">DSM 2767</strain>
    </source>
</reference>
<gene>
    <name evidence="1" type="ORF">CLMAG_28020</name>
</gene>
<organism evidence="1 2">
    <name type="scientific">Clostridium magnum DSM 2767</name>
    <dbReference type="NCBI Taxonomy" id="1121326"/>
    <lineage>
        <taxon>Bacteria</taxon>
        <taxon>Bacillati</taxon>
        <taxon>Bacillota</taxon>
        <taxon>Clostridia</taxon>
        <taxon>Eubacteriales</taxon>
        <taxon>Clostridiaceae</taxon>
        <taxon>Clostridium</taxon>
    </lineage>
</organism>
<dbReference type="EMBL" id="LWAE01000002">
    <property type="protein sequence ID" value="KZL92988.1"/>
    <property type="molecule type" value="Genomic_DNA"/>
</dbReference>
<keyword evidence="2" id="KW-1185">Reference proteome</keyword>
<sequence>MERYYITKLDNVSLYTCPNCGNHHSIREWNKATEEYFEGEITPIEHSDMEDIFVCPTCMEENSRGEIDEATDRQLKCPNCGKDHSLLQWDKTTLKDFGSPIRSLFSAPGDYYTTCPSCRRVLTAEEVREANDIKVYA</sequence>
<dbReference type="Proteomes" id="UP000076603">
    <property type="component" value="Unassembled WGS sequence"/>
</dbReference>
<dbReference type="PATRIC" id="fig|1121326.3.peg.2816"/>
<proteinExistence type="predicted"/>
<dbReference type="RefSeq" id="WP_066622898.1">
    <property type="nucleotide sequence ID" value="NZ_FQXL01000049.1"/>
</dbReference>
<name>A0A161X0K8_9CLOT</name>
<evidence type="ECO:0000313" key="2">
    <source>
        <dbReference type="Proteomes" id="UP000076603"/>
    </source>
</evidence>
<comment type="caution">
    <text evidence="1">The sequence shown here is derived from an EMBL/GenBank/DDBJ whole genome shotgun (WGS) entry which is preliminary data.</text>
</comment>
<dbReference type="AlphaFoldDB" id="A0A161X0K8"/>
<protein>
    <submittedName>
        <fullName evidence="1">Uncharacterized protein</fullName>
    </submittedName>
</protein>
<evidence type="ECO:0000313" key="1">
    <source>
        <dbReference type="EMBL" id="KZL92988.1"/>
    </source>
</evidence>